<dbReference type="Proteomes" id="UP000281553">
    <property type="component" value="Unassembled WGS sequence"/>
</dbReference>
<reference evidence="1 2" key="1">
    <citation type="submission" date="2018-11" db="EMBL/GenBank/DDBJ databases">
        <authorList>
            <consortium name="Pathogen Informatics"/>
        </authorList>
    </citation>
    <scope>NUCLEOTIDE SEQUENCE [LARGE SCALE GENOMIC DNA]</scope>
</reference>
<dbReference type="EMBL" id="UYRU01005115">
    <property type="protein sequence ID" value="VDK38361.1"/>
    <property type="molecule type" value="Genomic_DNA"/>
</dbReference>
<name>A0A3P6R323_DIBLA</name>
<dbReference type="AlphaFoldDB" id="A0A3P6R323"/>
<evidence type="ECO:0000313" key="2">
    <source>
        <dbReference type="Proteomes" id="UP000281553"/>
    </source>
</evidence>
<keyword evidence="2" id="KW-1185">Reference proteome</keyword>
<gene>
    <name evidence="1" type="ORF">DILT_LOCUS938</name>
</gene>
<proteinExistence type="predicted"/>
<sequence length="86" mass="10187">MIYTALLGSRIQVSDQKTASRLARLLGWIQWRRYRLQIRVEALREWIFLWLTHILYLLGLAPDVREIQSIIAQQQQQQNSLPKPST</sequence>
<accession>A0A3P6R323</accession>
<evidence type="ECO:0000313" key="1">
    <source>
        <dbReference type="EMBL" id="VDK38361.1"/>
    </source>
</evidence>
<protein>
    <submittedName>
        <fullName evidence="1">Uncharacterized protein</fullName>
    </submittedName>
</protein>
<organism evidence="1 2">
    <name type="scientific">Dibothriocephalus latus</name>
    <name type="common">Fish tapeworm</name>
    <name type="synonym">Diphyllobothrium latum</name>
    <dbReference type="NCBI Taxonomy" id="60516"/>
    <lineage>
        <taxon>Eukaryota</taxon>
        <taxon>Metazoa</taxon>
        <taxon>Spiralia</taxon>
        <taxon>Lophotrochozoa</taxon>
        <taxon>Platyhelminthes</taxon>
        <taxon>Cestoda</taxon>
        <taxon>Eucestoda</taxon>
        <taxon>Diphyllobothriidea</taxon>
        <taxon>Diphyllobothriidae</taxon>
        <taxon>Dibothriocephalus</taxon>
    </lineage>
</organism>